<accession>A0A4P6ZIQ6</accession>
<evidence type="ECO:0000313" key="2">
    <source>
        <dbReference type="Proteomes" id="UP000294419"/>
    </source>
</evidence>
<dbReference type="Proteomes" id="UP000294419">
    <property type="component" value="Chromosome"/>
</dbReference>
<name>A0A4P6ZIQ6_9FLAO</name>
<dbReference type="KEGG" id="csal:NBC122_02843"/>
<dbReference type="EMBL" id="CP037954">
    <property type="protein sequence ID" value="QBO59643.1"/>
    <property type="molecule type" value="Genomic_DNA"/>
</dbReference>
<sequence length="40" mass="3999">MFLGAVSRCPLYPLTAAADSGDAASIGARGSVPDQKICTS</sequence>
<gene>
    <name evidence="1" type="ORF">NBC122_02843</name>
</gene>
<dbReference type="AlphaFoldDB" id="A0A4P6ZIQ6"/>
<proteinExistence type="predicted"/>
<keyword evidence="2" id="KW-1185">Reference proteome</keyword>
<reference evidence="1 2" key="1">
    <citation type="submission" date="2019-03" db="EMBL/GenBank/DDBJ databases">
        <authorList>
            <person name="Kim H."/>
            <person name="Yu S.-M."/>
        </authorList>
    </citation>
    <scope>NUCLEOTIDE SEQUENCE [LARGE SCALE GENOMIC DNA]</scope>
    <source>
        <strain evidence="1 2">NBC122</strain>
    </source>
</reference>
<protein>
    <submittedName>
        <fullName evidence="1">Uncharacterized protein</fullName>
    </submittedName>
</protein>
<evidence type="ECO:0000313" key="1">
    <source>
        <dbReference type="EMBL" id="QBO59643.1"/>
    </source>
</evidence>
<organism evidence="1 2">
    <name type="scientific">Chryseobacterium salivictor</name>
    <dbReference type="NCBI Taxonomy" id="2547600"/>
    <lineage>
        <taxon>Bacteria</taxon>
        <taxon>Pseudomonadati</taxon>
        <taxon>Bacteroidota</taxon>
        <taxon>Flavobacteriia</taxon>
        <taxon>Flavobacteriales</taxon>
        <taxon>Weeksellaceae</taxon>
        <taxon>Chryseobacterium group</taxon>
        <taxon>Chryseobacterium</taxon>
    </lineage>
</organism>